<feature type="transmembrane region" description="Helical" evidence="8">
    <location>
        <begin position="263"/>
        <end position="284"/>
    </location>
</feature>
<dbReference type="InterPro" id="IPR013130">
    <property type="entry name" value="Fe3_Rdtase_TM_dom"/>
</dbReference>
<sequence length="678" mass="74968">MRLLQLSLHAVLAACAFEGLGGPSQEPSCAYACGNVLGSAELSCSEMMHMHGHMMPLNTPACLANNDAFLTSLAFCISQHCPQDTPLWQLEQYWAMQATGAPGVLAKWGYQTALGKVDGTPGATWGMGVAMNETMRAPEQKWYIWNAFLGVMKHNSILLYEYSLVLLVVGFVTPIALTYLTKLPGANAVLDRVNPYLVWPSTVGRYHVRSLPWSLGNPPNMGQAFYIGGFVLLNIIFSCLSYSRAPQPHPWGYDRRGEILAYAGYRTGEFAFALLPLLILFAGRNNILLWMTNWSHSTFILLHRWVARLFTIHTVLHSVFLWAARVQTGTYSADVKLPYWQWGIVGTVFCCIMTVFSLLWMRRFSYEVFLIGHIIMAIFTIVGSWYHVILRFGKTGSHEYWLYAAFAVWAFDRILRVLRIVKNGVRRANITEVGTTHVRVEIPGIRFSNKPGHHGYVYFPTLNPLKPWENHPFSVNSTTSLRCAPRHLASPATSIHGSGSADDKHVAKVATAPAASHASTTSGITLYVRKSTGMTKLLQQHESLITLLDGPYHNNTPSELLSCDRLLLIGGGIGITGLLGFVGAHPNIKLAWSMKQIHEAVARDLAAVVDTVADREVRIGERLEVKALVQAEAQAGYGRVGVVVCGPGELCDDVRGVVASVARHSKTRFDLEVDAFGW</sequence>
<feature type="domain" description="FAD-binding FR-type" evidence="10">
    <location>
        <begin position="407"/>
        <end position="558"/>
    </location>
</feature>
<evidence type="ECO:0000313" key="12">
    <source>
        <dbReference type="Proteomes" id="UP000799444"/>
    </source>
</evidence>
<keyword evidence="6 8" id="KW-0472">Membrane</keyword>
<evidence type="ECO:0000259" key="10">
    <source>
        <dbReference type="PROSITE" id="PS51384"/>
    </source>
</evidence>
<keyword evidence="3 8" id="KW-0812">Transmembrane</keyword>
<dbReference type="InterPro" id="IPR017927">
    <property type="entry name" value="FAD-bd_FR_type"/>
</dbReference>
<dbReference type="InterPro" id="IPR051410">
    <property type="entry name" value="Ferric/Cupric_Reductase"/>
</dbReference>
<evidence type="ECO:0000256" key="6">
    <source>
        <dbReference type="ARBA" id="ARBA00023136"/>
    </source>
</evidence>
<evidence type="ECO:0000256" key="8">
    <source>
        <dbReference type="SAM" id="Phobius"/>
    </source>
</evidence>
<dbReference type="SUPFAM" id="SSF52343">
    <property type="entry name" value="Ferredoxin reductase-like, C-terminal NADP-linked domain"/>
    <property type="match status" value="1"/>
</dbReference>
<feature type="transmembrane region" description="Helical" evidence="8">
    <location>
        <begin position="339"/>
        <end position="361"/>
    </location>
</feature>
<evidence type="ECO:0000256" key="5">
    <source>
        <dbReference type="ARBA" id="ARBA00023065"/>
    </source>
</evidence>
<evidence type="ECO:0000256" key="7">
    <source>
        <dbReference type="ARBA" id="ARBA00023180"/>
    </source>
</evidence>
<evidence type="ECO:0000313" key="11">
    <source>
        <dbReference type="EMBL" id="KAF2727914.1"/>
    </source>
</evidence>
<feature type="signal peptide" evidence="9">
    <location>
        <begin position="1"/>
        <end position="16"/>
    </location>
</feature>
<dbReference type="Gene3D" id="3.40.50.80">
    <property type="entry name" value="Nucleotide-binding domain of ferredoxin-NADP reductase (FNR) module"/>
    <property type="match status" value="1"/>
</dbReference>
<dbReference type="GO" id="GO:0015677">
    <property type="term" value="P:copper ion import"/>
    <property type="evidence" value="ECO:0007669"/>
    <property type="project" value="TreeGrafter"/>
</dbReference>
<feature type="transmembrane region" description="Helical" evidence="8">
    <location>
        <begin position="224"/>
        <end position="243"/>
    </location>
</feature>
<dbReference type="PANTHER" id="PTHR32361:SF9">
    <property type="entry name" value="FERRIC REDUCTASE TRANSMEMBRANE COMPONENT 3-RELATED"/>
    <property type="match status" value="1"/>
</dbReference>
<dbReference type="AlphaFoldDB" id="A0A9P4QK21"/>
<comment type="subcellular location">
    <subcellularLocation>
        <location evidence="1">Membrane</location>
        <topology evidence="1">Multi-pass membrane protein</topology>
    </subcellularLocation>
</comment>
<keyword evidence="7" id="KW-0325">Glycoprotein</keyword>
<evidence type="ECO:0000256" key="2">
    <source>
        <dbReference type="ARBA" id="ARBA00022448"/>
    </source>
</evidence>
<keyword evidence="5" id="KW-0406">Ion transport</keyword>
<feature type="transmembrane region" description="Helical" evidence="8">
    <location>
        <begin position="159"/>
        <end position="180"/>
    </location>
</feature>
<dbReference type="Pfam" id="PF08022">
    <property type="entry name" value="FAD_binding_8"/>
    <property type="match status" value="1"/>
</dbReference>
<dbReference type="EMBL" id="ML996305">
    <property type="protein sequence ID" value="KAF2727914.1"/>
    <property type="molecule type" value="Genomic_DNA"/>
</dbReference>
<keyword evidence="9" id="KW-0732">Signal</keyword>
<feature type="transmembrane region" description="Helical" evidence="8">
    <location>
        <begin position="400"/>
        <end position="418"/>
    </location>
</feature>
<keyword evidence="2" id="KW-0813">Transport</keyword>
<dbReference type="SFLD" id="SFLDG01168">
    <property type="entry name" value="Ferric_reductase_subgroup_(FRE"/>
    <property type="match status" value="1"/>
</dbReference>
<evidence type="ECO:0000256" key="4">
    <source>
        <dbReference type="ARBA" id="ARBA00022989"/>
    </source>
</evidence>
<keyword evidence="12" id="KW-1185">Reference proteome</keyword>
<evidence type="ECO:0000256" key="9">
    <source>
        <dbReference type="SAM" id="SignalP"/>
    </source>
</evidence>
<dbReference type="InterPro" id="IPR039261">
    <property type="entry name" value="FNR_nucleotide-bd"/>
</dbReference>
<proteinExistence type="predicted"/>
<organism evidence="11 12">
    <name type="scientific">Polyplosphaeria fusca</name>
    <dbReference type="NCBI Taxonomy" id="682080"/>
    <lineage>
        <taxon>Eukaryota</taxon>
        <taxon>Fungi</taxon>
        <taxon>Dikarya</taxon>
        <taxon>Ascomycota</taxon>
        <taxon>Pezizomycotina</taxon>
        <taxon>Dothideomycetes</taxon>
        <taxon>Pleosporomycetidae</taxon>
        <taxon>Pleosporales</taxon>
        <taxon>Tetraplosphaeriaceae</taxon>
        <taxon>Polyplosphaeria</taxon>
    </lineage>
</organism>
<dbReference type="GO" id="GO:0006826">
    <property type="term" value="P:iron ion transport"/>
    <property type="evidence" value="ECO:0007669"/>
    <property type="project" value="TreeGrafter"/>
</dbReference>
<reference evidence="11" key="1">
    <citation type="journal article" date="2020" name="Stud. Mycol.">
        <title>101 Dothideomycetes genomes: a test case for predicting lifestyles and emergence of pathogens.</title>
        <authorList>
            <person name="Haridas S."/>
            <person name="Albert R."/>
            <person name="Binder M."/>
            <person name="Bloem J."/>
            <person name="Labutti K."/>
            <person name="Salamov A."/>
            <person name="Andreopoulos B."/>
            <person name="Baker S."/>
            <person name="Barry K."/>
            <person name="Bills G."/>
            <person name="Bluhm B."/>
            <person name="Cannon C."/>
            <person name="Castanera R."/>
            <person name="Culley D."/>
            <person name="Daum C."/>
            <person name="Ezra D."/>
            <person name="Gonzalez J."/>
            <person name="Henrissat B."/>
            <person name="Kuo A."/>
            <person name="Liang C."/>
            <person name="Lipzen A."/>
            <person name="Lutzoni F."/>
            <person name="Magnuson J."/>
            <person name="Mondo S."/>
            <person name="Nolan M."/>
            <person name="Ohm R."/>
            <person name="Pangilinan J."/>
            <person name="Park H.-J."/>
            <person name="Ramirez L."/>
            <person name="Alfaro M."/>
            <person name="Sun H."/>
            <person name="Tritt A."/>
            <person name="Yoshinaga Y."/>
            <person name="Zwiers L.-H."/>
            <person name="Turgeon B."/>
            <person name="Goodwin S."/>
            <person name="Spatafora J."/>
            <person name="Crous P."/>
            <person name="Grigoriev I."/>
        </authorList>
    </citation>
    <scope>NUCLEOTIDE SEQUENCE</scope>
    <source>
        <strain evidence="11">CBS 125425</strain>
    </source>
</reference>
<dbReference type="PANTHER" id="PTHR32361">
    <property type="entry name" value="FERRIC/CUPRIC REDUCTASE TRANSMEMBRANE COMPONENT"/>
    <property type="match status" value="1"/>
</dbReference>
<comment type="caution">
    <text evidence="11">The sequence shown here is derived from an EMBL/GenBank/DDBJ whole genome shotgun (WGS) entry which is preliminary data.</text>
</comment>
<evidence type="ECO:0000256" key="1">
    <source>
        <dbReference type="ARBA" id="ARBA00004141"/>
    </source>
</evidence>
<dbReference type="Proteomes" id="UP000799444">
    <property type="component" value="Unassembled WGS sequence"/>
</dbReference>
<dbReference type="InterPro" id="IPR013112">
    <property type="entry name" value="FAD-bd_8"/>
</dbReference>
<feature type="transmembrane region" description="Helical" evidence="8">
    <location>
        <begin position="305"/>
        <end position="324"/>
    </location>
</feature>
<evidence type="ECO:0000256" key="3">
    <source>
        <dbReference type="ARBA" id="ARBA00022692"/>
    </source>
</evidence>
<dbReference type="Pfam" id="PF01794">
    <property type="entry name" value="Ferric_reduct"/>
    <property type="match status" value="1"/>
</dbReference>
<dbReference type="PROSITE" id="PS51257">
    <property type="entry name" value="PROKAR_LIPOPROTEIN"/>
    <property type="match status" value="1"/>
</dbReference>
<keyword evidence="4 8" id="KW-1133">Transmembrane helix</keyword>
<dbReference type="GO" id="GO:0005886">
    <property type="term" value="C:plasma membrane"/>
    <property type="evidence" value="ECO:0007669"/>
    <property type="project" value="TreeGrafter"/>
</dbReference>
<dbReference type="GO" id="GO:0006879">
    <property type="term" value="P:intracellular iron ion homeostasis"/>
    <property type="evidence" value="ECO:0007669"/>
    <property type="project" value="TreeGrafter"/>
</dbReference>
<gene>
    <name evidence="11" type="ORF">EJ04DRAFT_450422</name>
</gene>
<feature type="transmembrane region" description="Helical" evidence="8">
    <location>
        <begin position="368"/>
        <end position="388"/>
    </location>
</feature>
<dbReference type="GO" id="GO:0000293">
    <property type="term" value="F:ferric-chelate reductase activity"/>
    <property type="evidence" value="ECO:0007669"/>
    <property type="project" value="TreeGrafter"/>
</dbReference>
<feature type="chain" id="PRO_5040353391" evidence="9">
    <location>
        <begin position="17"/>
        <end position="678"/>
    </location>
</feature>
<dbReference type="OrthoDB" id="3784683at2759"/>
<dbReference type="PROSITE" id="PS51384">
    <property type="entry name" value="FAD_FR"/>
    <property type="match status" value="1"/>
</dbReference>
<accession>A0A9P4QK21</accession>
<name>A0A9P4QK21_9PLEO</name>
<dbReference type="SFLD" id="SFLDS00052">
    <property type="entry name" value="Ferric_Reductase_Domain"/>
    <property type="match status" value="1"/>
</dbReference>
<protein>
    <submittedName>
        <fullName evidence="11">Ferric reductase transmembrane component 4</fullName>
    </submittedName>
</protein>